<feature type="transmembrane region" description="Helical" evidence="7">
    <location>
        <begin position="536"/>
        <end position="557"/>
    </location>
</feature>
<evidence type="ECO:0000256" key="4">
    <source>
        <dbReference type="ARBA" id="ARBA00022989"/>
    </source>
</evidence>
<feature type="transmembrane region" description="Helical" evidence="7">
    <location>
        <begin position="408"/>
        <end position="429"/>
    </location>
</feature>
<dbReference type="PROSITE" id="PS50283">
    <property type="entry name" value="NA_SOLUT_SYMP_3"/>
    <property type="match status" value="1"/>
</dbReference>
<comment type="similarity">
    <text evidence="2 6">Belongs to the sodium:solute symporter (SSF) (TC 2.A.21) family.</text>
</comment>
<dbReference type="InterPro" id="IPR001734">
    <property type="entry name" value="Na/solute_symporter"/>
</dbReference>
<evidence type="ECO:0000256" key="7">
    <source>
        <dbReference type="SAM" id="Phobius"/>
    </source>
</evidence>
<dbReference type="PANTHER" id="PTHR11819">
    <property type="entry name" value="SOLUTE CARRIER FAMILY 5"/>
    <property type="match status" value="1"/>
</dbReference>
<evidence type="ECO:0000256" key="2">
    <source>
        <dbReference type="ARBA" id="ARBA00006434"/>
    </source>
</evidence>
<dbReference type="CDD" id="cd10328">
    <property type="entry name" value="SLC5sbd_YidK"/>
    <property type="match status" value="1"/>
</dbReference>
<name>I8AHB2_9BACL</name>
<feature type="transmembrane region" description="Helical" evidence="7">
    <location>
        <begin position="43"/>
        <end position="65"/>
    </location>
</feature>
<evidence type="ECO:0000313" key="9">
    <source>
        <dbReference type="Proteomes" id="UP000004080"/>
    </source>
</evidence>
<evidence type="ECO:0000256" key="6">
    <source>
        <dbReference type="RuleBase" id="RU362091"/>
    </source>
</evidence>
<keyword evidence="5 7" id="KW-0472">Membrane</keyword>
<organism evidence="8 9">
    <name type="scientific">Fictibacillus macauensis ZFHKF-1</name>
    <dbReference type="NCBI Taxonomy" id="1196324"/>
    <lineage>
        <taxon>Bacteria</taxon>
        <taxon>Bacillati</taxon>
        <taxon>Bacillota</taxon>
        <taxon>Bacilli</taxon>
        <taxon>Bacillales</taxon>
        <taxon>Fictibacillaceae</taxon>
        <taxon>Fictibacillus</taxon>
    </lineage>
</organism>
<dbReference type="Proteomes" id="UP000004080">
    <property type="component" value="Unassembled WGS sequence"/>
</dbReference>
<feature type="transmembrane region" description="Helical" evidence="7">
    <location>
        <begin position="507"/>
        <end position="524"/>
    </location>
</feature>
<feature type="transmembrane region" description="Helical" evidence="7">
    <location>
        <begin position="77"/>
        <end position="100"/>
    </location>
</feature>
<dbReference type="NCBIfam" id="TIGR00813">
    <property type="entry name" value="sss"/>
    <property type="match status" value="1"/>
</dbReference>
<accession>I8AHB2</accession>
<keyword evidence="4 7" id="KW-1133">Transmembrane helix</keyword>
<dbReference type="PATRIC" id="fig|1196324.3.peg.2882"/>
<evidence type="ECO:0000313" key="8">
    <source>
        <dbReference type="EMBL" id="EIT84829.1"/>
    </source>
</evidence>
<evidence type="ECO:0000256" key="5">
    <source>
        <dbReference type="ARBA" id="ARBA00023136"/>
    </source>
</evidence>
<feature type="transmembrane region" description="Helical" evidence="7">
    <location>
        <begin position="382"/>
        <end position="402"/>
    </location>
</feature>
<dbReference type="GO" id="GO:0005412">
    <property type="term" value="F:D-glucose:sodium symporter activity"/>
    <property type="evidence" value="ECO:0007669"/>
    <property type="project" value="TreeGrafter"/>
</dbReference>
<feature type="transmembrane region" description="Helical" evidence="7">
    <location>
        <begin position="462"/>
        <end position="483"/>
    </location>
</feature>
<feature type="transmembrane region" description="Helical" evidence="7">
    <location>
        <begin position="194"/>
        <end position="211"/>
    </location>
</feature>
<dbReference type="GO" id="GO:0005886">
    <property type="term" value="C:plasma membrane"/>
    <property type="evidence" value="ECO:0007669"/>
    <property type="project" value="TreeGrafter"/>
</dbReference>
<proteinExistence type="inferred from homology"/>
<dbReference type="OrthoDB" id="9814523at2"/>
<protein>
    <submittedName>
        <fullName evidence="8">Putative transporter</fullName>
    </submittedName>
</protein>
<feature type="transmembrane region" description="Helical" evidence="7">
    <location>
        <begin position="121"/>
        <end position="143"/>
    </location>
</feature>
<feature type="transmembrane region" description="Helical" evidence="7">
    <location>
        <begin position="335"/>
        <end position="361"/>
    </location>
</feature>
<feature type="transmembrane region" description="Helical" evidence="7">
    <location>
        <begin position="163"/>
        <end position="182"/>
    </location>
</feature>
<dbReference type="AlphaFoldDB" id="I8AHB2"/>
<evidence type="ECO:0000256" key="3">
    <source>
        <dbReference type="ARBA" id="ARBA00022692"/>
    </source>
</evidence>
<feature type="transmembrane region" description="Helical" evidence="7">
    <location>
        <begin position="436"/>
        <end position="456"/>
    </location>
</feature>
<gene>
    <name evidence="8" type="ORF">A374_14095</name>
</gene>
<reference evidence="8 9" key="1">
    <citation type="journal article" date="2012" name="J. Bacteriol.">
        <title>Genome of Bacillus macauensis ZFHKF-1, a Long-Chain-Forming Bacterium.</title>
        <authorList>
            <person name="Cai L."/>
            <person name="Zhang T."/>
        </authorList>
    </citation>
    <scope>NUCLEOTIDE SEQUENCE [LARGE SCALE GENOMIC DNA]</scope>
    <source>
        <strain evidence="8 9">ZFHKF-1</strain>
    </source>
</reference>
<dbReference type="eggNOG" id="COG4146">
    <property type="taxonomic scope" value="Bacteria"/>
</dbReference>
<dbReference type="PANTHER" id="PTHR11819:SF195">
    <property type="entry name" value="SODIUM_GLUCOSE COTRANSPORTER 4"/>
    <property type="match status" value="1"/>
</dbReference>
<comment type="subcellular location">
    <subcellularLocation>
        <location evidence="1">Membrane</location>
        <topology evidence="1">Multi-pass membrane protein</topology>
    </subcellularLocation>
</comment>
<dbReference type="RefSeq" id="WP_007202897.1">
    <property type="nucleotide sequence ID" value="NZ_AKKV01000030.1"/>
</dbReference>
<feature type="transmembrane region" description="Helical" evidence="7">
    <location>
        <begin position="283"/>
        <end position="306"/>
    </location>
</feature>
<feature type="transmembrane region" description="Helical" evidence="7">
    <location>
        <begin position="245"/>
        <end position="262"/>
    </location>
</feature>
<dbReference type="Pfam" id="PF00474">
    <property type="entry name" value="SSF"/>
    <property type="match status" value="1"/>
</dbReference>
<keyword evidence="9" id="KW-1185">Reference proteome</keyword>
<dbReference type="EMBL" id="AKKV01000030">
    <property type="protein sequence ID" value="EIT84829.1"/>
    <property type="molecule type" value="Genomic_DNA"/>
</dbReference>
<dbReference type="InterPro" id="IPR038377">
    <property type="entry name" value="Na/Glc_symporter_sf"/>
</dbReference>
<evidence type="ECO:0000256" key="1">
    <source>
        <dbReference type="ARBA" id="ARBA00004141"/>
    </source>
</evidence>
<feature type="transmembrane region" description="Helical" evidence="7">
    <location>
        <begin position="6"/>
        <end position="22"/>
    </location>
</feature>
<dbReference type="Gene3D" id="1.20.1730.10">
    <property type="entry name" value="Sodium/glucose cotransporter"/>
    <property type="match status" value="1"/>
</dbReference>
<sequence>MQWLTIITFLIFTGFVGAFTYYKSKGKVNEVHTNDTYFLGGRSLKGGVIAASLMLTNLSTVNFIGMSGQAYKNNMSVISWEVTSGLALVVVAFFLIPRYLKAAITTIPEFLEDRYDTGVKTFVTYLFMAGYILNGIPVTLYTGSVALGQIFDVAGSFHISQSAAIWVMVWAIGIIGAIYTLFGGLKGIAISDTIYGIGLLIIGFAVLYFSLRSLGHGHFTSGFSKLFEGNDAKMNAIGSSTDPEPFGTLFTGMLLVNLYYWGTDQAIIQRVLGATNLKEGQKGVVLAAFMKVMTPFFIIIPGIIAFKMYGNSISNSDYVYPQLVNDVLPGAMKGFFAAVMFGAVLSTFNGMLNSASTLFSINVYKAKNKATSEASIIKKGKWFGIILTIASLFIAPFIMYAPNGLFQYLQMVNGFTNVPILTVIVVGYLSKRIPAVAAKISLALFVSVYALLQLVIKPDIHYLYQLAILFVVCVIVMMIVGTLKPRHTPYALPITGKVNIQPWKHRFEASGIVIFAMLGMYVFFSKLGFAGKEGVTIMTFVWLAVIAVILAVLVIVLKVRDKKKILHDVSNQHHSLH</sequence>
<comment type="caution">
    <text evidence="8">The sequence shown here is derived from an EMBL/GenBank/DDBJ whole genome shotgun (WGS) entry which is preliminary data.</text>
</comment>
<keyword evidence="3 7" id="KW-0812">Transmembrane</keyword>
<dbReference type="STRING" id="1196324.A374_14095"/>
<dbReference type="NCBIfam" id="NF007790">
    <property type="entry name" value="PRK10484.1"/>
    <property type="match status" value="1"/>
</dbReference>